<evidence type="ECO:0000256" key="4">
    <source>
        <dbReference type="ARBA" id="ARBA00023004"/>
    </source>
</evidence>
<dbReference type="InterPro" id="IPR007197">
    <property type="entry name" value="rSAM"/>
</dbReference>
<sequence length="660" mass="73855">MSDILLIFPPQWSPFQPPLSLPSLSAWLRRAGFSVSGIDLNIQFYEWLLSDACANALLGVLNQRNLCDEEKMAFRSIISAAADFRGDITSIKAMPDAERREAPAAYVERNYRAVKAFESYLSAVSEILETFVISPYTFSLKSGELCSQTLERLIANPPEIIARFLRTFVDDHVVPARPATIGISCIGQEQLYFTLVLGALLKERTTTPVLVGGTILSRVFERGVLKKEWFARYFDIVVRNEGEKPCEKMLSNLRTGRLLTDAVPGIVYCDNDSIVSSPSCAPLKAEEIPIPDFDDLPLGRYFSANVTLPVLSSRGCYWGKCEFCHHGMVYGDKYGPYQVDLVHNTIRHLSQKYNAQHFAFNDEAIPPKLIRHMGQKFPPSTESGWSFTGLIKFEEYFRSDDFEGLARVGFRSLYVGLESASERVLSLMKKNNKRTTMRRNLADATRAGIWMHCFLFFGFPGETEEDAQETYDFIMSNADIIGSFGCGVFSLEHNAPIFKHLDEFGVRLRPSGRNDVDVYYAYDVANGIDCPRAEEWSNRLNEASLQIDRYHAVDWVPREHLLCLLSAMPPADLVELGLSLRGCGGLPRGATLRDVVTVSPDPNRRDAWIVVKRLSRGVLTVAGASGALIKLLYDQPVDLMTIASLAGSVVDRLAFPKDAR</sequence>
<dbReference type="InterPro" id="IPR058240">
    <property type="entry name" value="rSAM_sf"/>
</dbReference>
<dbReference type="SMART" id="SM00729">
    <property type="entry name" value="Elp3"/>
    <property type="match status" value="1"/>
</dbReference>
<dbReference type="PANTHER" id="PTHR43409:SF7">
    <property type="entry name" value="BLL1977 PROTEIN"/>
    <property type="match status" value="1"/>
</dbReference>
<dbReference type="SFLD" id="SFLDG01082">
    <property type="entry name" value="B12-binding_domain_containing"/>
    <property type="match status" value="1"/>
</dbReference>
<evidence type="ECO:0000313" key="8">
    <source>
        <dbReference type="Proteomes" id="UP000075502"/>
    </source>
</evidence>
<evidence type="ECO:0000313" key="7">
    <source>
        <dbReference type="EMBL" id="KYG11473.1"/>
    </source>
</evidence>
<name>A0A150U3E3_SORCE</name>
<dbReference type="SUPFAM" id="SSF102114">
    <property type="entry name" value="Radical SAM enzymes"/>
    <property type="match status" value="1"/>
</dbReference>
<evidence type="ECO:0000256" key="1">
    <source>
        <dbReference type="ARBA" id="ARBA00001966"/>
    </source>
</evidence>
<dbReference type="SFLD" id="SFLDS00029">
    <property type="entry name" value="Radical_SAM"/>
    <property type="match status" value="1"/>
</dbReference>
<comment type="caution">
    <text evidence="7">The sequence shown here is derived from an EMBL/GenBank/DDBJ whole genome shotgun (WGS) entry which is preliminary data.</text>
</comment>
<dbReference type="GO" id="GO:0046872">
    <property type="term" value="F:metal ion binding"/>
    <property type="evidence" value="ECO:0007669"/>
    <property type="project" value="UniProtKB-KW"/>
</dbReference>
<dbReference type="EMBL" id="JEME01000018">
    <property type="protein sequence ID" value="KYG11473.1"/>
    <property type="molecule type" value="Genomic_DNA"/>
</dbReference>
<dbReference type="GO" id="GO:0005829">
    <property type="term" value="C:cytosol"/>
    <property type="evidence" value="ECO:0007669"/>
    <property type="project" value="TreeGrafter"/>
</dbReference>
<keyword evidence="3" id="KW-0479">Metal-binding</keyword>
<keyword evidence="4" id="KW-0408">Iron</keyword>
<dbReference type="PANTHER" id="PTHR43409">
    <property type="entry name" value="ANAEROBIC MAGNESIUM-PROTOPORPHYRIN IX MONOMETHYL ESTER CYCLASE-RELATED"/>
    <property type="match status" value="1"/>
</dbReference>
<dbReference type="GO" id="GO:0051536">
    <property type="term" value="F:iron-sulfur cluster binding"/>
    <property type="evidence" value="ECO:0007669"/>
    <property type="project" value="UniProtKB-KW"/>
</dbReference>
<protein>
    <recommendedName>
        <fullName evidence="6">Elp3/MiaA/NifB-like radical SAM core domain-containing protein</fullName>
    </recommendedName>
</protein>
<dbReference type="GO" id="GO:0003824">
    <property type="term" value="F:catalytic activity"/>
    <property type="evidence" value="ECO:0007669"/>
    <property type="project" value="InterPro"/>
</dbReference>
<dbReference type="Proteomes" id="UP000075502">
    <property type="component" value="Unassembled WGS sequence"/>
</dbReference>
<proteinExistence type="predicted"/>
<accession>A0A150U3E3</accession>
<keyword evidence="2" id="KW-0949">S-adenosyl-L-methionine</keyword>
<comment type="cofactor">
    <cofactor evidence="1">
        <name>[4Fe-4S] cluster</name>
        <dbReference type="ChEBI" id="CHEBI:49883"/>
    </cofactor>
</comment>
<dbReference type="InterPro" id="IPR051198">
    <property type="entry name" value="BchE-like"/>
</dbReference>
<evidence type="ECO:0000256" key="5">
    <source>
        <dbReference type="ARBA" id="ARBA00023014"/>
    </source>
</evidence>
<dbReference type="Gene3D" id="3.30.750.200">
    <property type="match status" value="1"/>
</dbReference>
<evidence type="ECO:0000256" key="3">
    <source>
        <dbReference type="ARBA" id="ARBA00022723"/>
    </source>
</evidence>
<dbReference type="AlphaFoldDB" id="A0A150U3E3"/>
<dbReference type="Pfam" id="PF04055">
    <property type="entry name" value="Radical_SAM"/>
    <property type="match status" value="1"/>
</dbReference>
<reference evidence="7 8" key="1">
    <citation type="submission" date="2014-02" db="EMBL/GenBank/DDBJ databases">
        <title>The small core and large imbalanced accessory genome model reveals a collaborative survival strategy of Sorangium cellulosum strains in nature.</title>
        <authorList>
            <person name="Han K."/>
            <person name="Peng R."/>
            <person name="Blom J."/>
            <person name="Li Y.-Z."/>
        </authorList>
    </citation>
    <scope>NUCLEOTIDE SEQUENCE [LARGE SCALE GENOMIC DNA]</scope>
    <source>
        <strain evidence="7 8">So0007-03</strain>
    </source>
</reference>
<gene>
    <name evidence="7" type="ORF">BE21_00800</name>
</gene>
<keyword evidence="5" id="KW-0411">Iron-sulfur</keyword>
<evidence type="ECO:0000256" key="2">
    <source>
        <dbReference type="ARBA" id="ARBA00022691"/>
    </source>
</evidence>
<organism evidence="7 8">
    <name type="scientific">Sorangium cellulosum</name>
    <name type="common">Polyangium cellulosum</name>
    <dbReference type="NCBI Taxonomy" id="56"/>
    <lineage>
        <taxon>Bacteria</taxon>
        <taxon>Pseudomonadati</taxon>
        <taxon>Myxococcota</taxon>
        <taxon>Polyangia</taxon>
        <taxon>Polyangiales</taxon>
        <taxon>Polyangiaceae</taxon>
        <taxon>Sorangium</taxon>
    </lineage>
</organism>
<evidence type="ECO:0000259" key="6">
    <source>
        <dbReference type="SMART" id="SM00729"/>
    </source>
</evidence>
<feature type="domain" description="Elp3/MiaA/NifB-like radical SAM core" evidence="6">
    <location>
        <begin position="306"/>
        <end position="522"/>
    </location>
</feature>
<dbReference type="InterPro" id="IPR006638">
    <property type="entry name" value="Elp3/MiaA/NifB-like_rSAM"/>
</dbReference>